<protein>
    <submittedName>
        <fullName evidence="1">Uncharacterized protein</fullName>
    </submittedName>
</protein>
<name>A0AAW0B9J3_9AGAR</name>
<evidence type="ECO:0000313" key="1">
    <source>
        <dbReference type="EMBL" id="KAK7022590.1"/>
    </source>
</evidence>
<comment type="caution">
    <text evidence="1">The sequence shown here is derived from an EMBL/GenBank/DDBJ whole genome shotgun (WGS) entry which is preliminary data.</text>
</comment>
<dbReference type="Proteomes" id="UP001362999">
    <property type="component" value="Unassembled WGS sequence"/>
</dbReference>
<sequence>MVWMTRSRRSGPMEKCLKNGASENLRLKCWQLLRLSCQFDRLRCRRMRQPYVHLMTVYTRRFCFFETWDHENRHASISRHFGHISFQWYDGQLQFFPFPPPFCMPSAVTRAGPFLETRMDVMVHWRRCVQSYRRRQRHAERWLKISTGASYFRAFKNGTSFPDNPAQFLWRFDLRRDCSLSVLSAEDLCTPVSTHTLTLGFGA</sequence>
<dbReference type="EMBL" id="JAWWNJ010000037">
    <property type="protein sequence ID" value="KAK7022590.1"/>
    <property type="molecule type" value="Genomic_DNA"/>
</dbReference>
<accession>A0AAW0B9J3</accession>
<gene>
    <name evidence="1" type="ORF">R3P38DRAFT_1121395</name>
</gene>
<organism evidence="1 2">
    <name type="scientific">Favolaschia claudopus</name>
    <dbReference type="NCBI Taxonomy" id="2862362"/>
    <lineage>
        <taxon>Eukaryota</taxon>
        <taxon>Fungi</taxon>
        <taxon>Dikarya</taxon>
        <taxon>Basidiomycota</taxon>
        <taxon>Agaricomycotina</taxon>
        <taxon>Agaricomycetes</taxon>
        <taxon>Agaricomycetidae</taxon>
        <taxon>Agaricales</taxon>
        <taxon>Marasmiineae</taxon>
        <taxon>Mycenaceae</taxon>
        <taxon>Favolaschia</taxon>
    </lineage>
</organism>
<evidence type="ECO:0000313" key="2">
    <source>
        <dbReference type="Proteomes" id="UP001362999"/>
    </source>
</evidence>
<reference evidence="1 2" key="1">
    <citation type="journal article" date="2024" name="J Genomics">
        <title>Draft genome sequencing and assembly of Favolaschia claudopus CIRM-BRFM 2984 isolated from oak limbs.</title>
        <authorList>
            <person name="Navarro D."/>
            <person name="Drula E."/>
            <person name="Chaduli D."/>
            <person name="Cazenave R."/>
            <person name="Ahrendt S."/>
            <person name="Wang J."/>
            <person name="Lipzen A."/>
            <person name="Daum C."/>
            <person name="Barry K."/>
            <person name="Grigoriev I.V."/>
            <person name="Favel A."/>
            <person name="Rosso M.N."/>
            <person name="Martin F."/>
        </authorList>
    </citation>
    <scope>NUCLEOTIDE SEQUENCE [LARGE SCALE GENOMIC DNA]</scope>
    <source>
        <strain evidence="1 2">CIRM-BRFM 2984</strain>
    </source>
</reference>
<keyword evidence="2" id="KW-1185">Reference proteome</keyword>
<proteinExistence type="predicted"/>
<dbReference type="AlphaFoldDB" id="A0AAW0B9J3"/>